<evidence type="ECO:0000313" key="3">
    <source>
        <dbReference type="EMBL" id="WBO23859.1"/>
    </source>
</evidence>
<organism evidence="3 4">
    <name type="scientific">Sphingomonas abietis</name>
    <dbReference type="NCBI Taxonomy" id="3012344"/>
    <lineage>
        <taxon>Bacteria</taxon>
        <taxon>Pseudomonadati</taxon>
        <taxon>Pseudomonadota</taxon>
        <taxon>Alphaproteobacteria</taxon>
        <taxon>Sphingomonadales</taxon>
        <taxon>Sphingomonadaceae</taxon>
        <taxon>Sphingomonas</taxon>
    </lineage>
</organism>
<name>A0ABY7NQP0_9SPHN</name>
<dbReference type="SUPFAM" id="SSF53098">
    <property type="entry name" value="Ribonuclease H-like"/>
    <property type="match status" value="1"/>
</dbReference>
<dbReference type="NCBIfam" id="NF033516">
    <property type="entry name" value="transpos_IS3"/>
    <property type="match status" value="1"/>
</dbReference>
<dbReference type="Pfam" id="PF13333">
    <property type="entry name" value="rve_2"/>
    <property type="match status" value="1"/>
</dbReference>
<accession>A0ABY7NQP0</accession>
<proteinExistence type="predicted"/>
<protein>
    <submittedName>
        <fullName evidence="3">IS3 family transposase</fullName>
    </submittedName>
</protein>
<dbReference type="InterPro" id="IPR036397">
    <property type="entry name" value="RNaseH_sf"/>
</dbReference>
<dbReference type="Pfam" id="PF13276">
    <property type="entry name" value="HTH_21"/>
    <property type="match status" value="1"/>
</dbReference>
<dbReference type="PANTHER" id="PTHR46889">
    <property type="entry name" value="TRANSPOSASE INSF FOR INSERTION SEQUENCE IS3B-RELATED"/>
    <property type="match status" value="1"/>
</dbReference>
<dbReference type="PANTHER" id="PTHR46889:SF4">
    <property type="entry name" value="TRANSPOSASE INSO FOR INSERTION SEQUENCE ELEMENT IS911B-RELATED"/>
    <property type="match status" value="1"/>
</dbReference>
<dbReference type="PROSITE" id="PS50994">
    <property type="entry name" value="INTEGRASE"/>
    <property type="match status" value="1"/>
</dbReference>
<dbReference type="InterPro" id="IPR050900">
    <property type="entry name" value="Transposase_IS3/IS150/IS904"/>
</dbReference>
<dbReference type="InterPro" id="IPR048020">
    <property type="entry name" value="Transpos_IS3"/>
</dbReference>
<dbReference type="InterPro" id="IPR012337">
    <property type="entry name" value="RNaseH-like_sf"/>
</dbReference>
<evidence type="ECO:0000313" key="4">
    <source>
        <dbReference type="Proteomes" id="UP001210865"/>
    </source>
</evidence>
<dbReference type="InterPro" id="IPR001584">
    <property type="entry name" value="Integrase_cat-core"/>
</dbReference>
<dbReference type="EMBL" id="CP115174">
    <property type="protein sequence ID" value="WBO23859.1"/>
    <property type="molecule type" value="Genomic_DNA"/>
</dbReference>
<evidence type="ECO:0000259" key="2">
    <source>
        <dbReference type="PROSITE" id="PS50994"/>
    </source>
</evidence>
<feature type="domain" description="Integrase catalytic" evidence="2">
    <location>
        <begin position="211"/>
        <end position="371"/>
    </location>
</feature>
<dbReference type="InterPro" id="IPR025948">
    <property type="entry name" value="HTH-like_dom"/>
</dbReference>
<dbReference type="InterPro" id="IPR002514">
    <property type="entry name" value="Transposase_8"/>
</dbReference>
<sequence length="389" mass="44304">MKTTRKRSSAEFKAVSLEAIRGDLTLAELAAKHGIHHTMIAAWKKQAIEGMATTFSGAGEATKAAGEAELDRLHAKIGQLVVERDFLGESLRSMSVARRRELIEPAHHRLSISAQCRLLSISRSSYYYAPVPETEETLSLMRVIDATFLDMPWYGSRQMVRHLQRTGHDAGRRRVRRLMAKMGLSPIYQRPRTSDPHPQYRIYPYLLRKLEIDRPNQVWCADVTYIPMRRGFLYLVAIMDWATRKVLAWRLSNTMDAGFCVTALEDALARFGKPEIFNTDQGSQFTSFAFTSVLREAEVRISMDGRGRWMDNVFIERLWRSLKYECVYLNAFETGSELRAGLTRWISYYNTQRPHSAVAGRTPAEAYGRDDASDHGGHDPHGQITQLAA</sequence>
<feature type="region of interest" description="Disordered" evidence="1">
    <location>
        <begin position="366"/>
        <end position="389"/>
    </location>
</feature>
<dbReference type="SUPFAM" id="SSF48295">
    <property type="entry name" value="TrpR-like"/>
    <property type="match status" value="1"/>
</dbReference>
<reference evidence="3 4" key="1">
    <citation type="submission" date="2022-12" db="EMBL/GenBank/DDBJ databases">
        <title>Sphingomonas abieness sp. nov., an endophytic bacterium isolated from Abies koreana.</title>
        <authorList>
            <person name="Jiang L."/>
            <person name="Lee J."/>
        </authorList>
    </citation>
    <scope>NUCLEOTIDE SEQUENCE [LARGE SCALE GENOMIC DNA]</scope>
    <source>
        <strain evidence="4">PAMB 00755</strain>
    </source>
</reference>
<dbReference type="InterPro" id="IPR010921">
    <property type="entry name" value="Trp_repressor/repl_initiator"/>
</dbReference>
<dbReference type="Proteomes" id="UP001210865">
    <property type="component" value="Chromosome"/>
</dbReference>
<dbReference type="RefSeq" id="WP_270078489.1">
    <property type="nucleotide sequence ID" value="NZ_CP115174.1"/>
</dbReference>
<dbReference type="Pfam" id="PF00665">
    <property type="entry name" value="rve"/>
    <property type="match status" value="1"/>
</dbReference>
<dbReference type="Gene3D" id="3.30.420.10">
    <property type="entry name" value="Ribonuclease H-like superfamily/Ribonuclease H"/>
    <property type="match status" value="1"/>
</dbReference>
<evidence type="ECO:0000256" key="1">
    <source>
        <dbReference type="SAM" id="MobiDB-lite"/>
    </source>
</evidence>
<dbReference type="Pfam" id="PF01527">
    <property type="entry name" value="HTH_Tnp_1"/>
    <property type="match status" value="1"/>
</dbReference>
<feature type="compositionally biased region" description="Basic and acidic residues" evidence="1">
    <location>
        <begin position="367"/>
        <end position="381"/>
    </location>
</feature>
<gene>
    <name evidence="3" type="ORF">PBT88_07020</name>
</gene>
<keyword evidence="4" id="KW-1185">Reference proteome</keyword>